<dbReference type="Gene3D" id="1.10.287.1080">
    <property type="entry name" value="MazG-like"/>
    <property type="match status" value="1"/>
</dbReference>
<dbReference type="AlphaFoldDB" id="A0A1Y6D0W7"/>
<dbReference type="GO" id="GO:0047429">
    <property type="term" value="F:nucleoside triphosphate diphosphatase activity"/>
    <property type="evidence" value="ECO:0007669"/>
    <property type="project" value="InterPro"/>
</dbReference>
<evidence type="ECO:0000313" key="1">
    <source>
        <dbReference type="EMBL" id="SMF94044.1"/>
    </source>
</evidence>
<dbReference type="CDD" id="cd11537">
    <property type="entry name" value="NTP-PPase_RS21-C6_like"/>
    <property type="match status" value="1"/>
</dbReference>
<evidence type="ECO:0000313" key="2">
    <source>
        <dbReference type="Proteomes" id="UP000192923"/>
    </source>
</evidence>
<dbReference type="GO" id="GO:0009143">
    <property type="term" value="P:nucleoside triphosphate catabolic process"/>
    <property type="evidence" value="ECO:0007669"/>
    <property type="project" value="InterPro"/>
</dbReference>
<dbReference type="Pfam" id="PF12643">
    <property type="entry name" value="MazG-like"/>
    <property type="match status" value="1"/>
</dbReference>
<name>A0A1Y6D0W7_9GAMM</name>
<proteinExistence type="predicted"/>
<sequence length="118" mass="13538">MNVDAIQKSLREFAEERDWNRFHSPKNIATALAVEAAELLENFQWLTEEESRRLAERPEEFRAVREEIADVQIYLLRLADLLDIGLEAAVRDKLALNAAKYPVALAKGNALKYNRLCP</sequence>
<dbReference type="STRING" id="1760988.SAMN02949497_1346"/>
<reference evidence="1 2" key="1">
    <citation type="submission" date="2016-12" db="EMBL/GenBank/DDBJ databases">
        <authorList>
            <person name="Song W.-J."/>
            <person name="Kurnit D.M."/>
        </authorList>
    </citation>
    <scope>NUCLEOTIDE SEQUENCE [LARGE SCALE GENOMIC DNA]</scope>
    <source>
        <strain evidence="1 2">175</strain>
    </source>
</reference>
<dbReference type="OrthoDB" id="9791898at2"/>
<keyword evidence="2" id="KW-1185">Reference proteome</keyword>
<dbReference type="InterPro" id="IPR025984">
    <property type="entry name" value="DCTPP"/>
</dbReference>
<dbReference type="EMBL" id="FXAM01000001">
    <property type="protein sequence ID" value="SMF94044.1"/>
    <property type="molecule type" value="Genomic_DNA"/>
</dbReference>
<dbReference type="SUPFAM" id="SSF101386">
    <property type="entry name" value="all-alpha NTP pyrophosphatases"/>
    <property type="match status" value="1"/>
</dbReference>
<dbReference type="PIRSF" id="PIRSF029826">
    <property type="entry name" value="UCP029826_pph"/>
    <property type="match status" value="1"/>
</dbReference>
<gene>
    <name evidence="1" type="ORF">SAMN02949497_1346</name>
</gene>
<dbReference type="PANTHER" id="PTHR46523">
    <property type="entry name" value="DCTP PYROPHOSPHATASE 1"/>
    <property type="match status" value="1"/>
</dbReference>
<dbReference type="PANTHER" id="PTHR46523:SF1">
    <property type="entry name" value="DCTP PYROPHOSPHATASE 1"/>
    <property type="match status" value="1"/>
</dbReference>
<organism evidence="1 2">
    <name type="scientific">Methylomagnum ishizawai</name>
    <dbReference type="NCBI Taxonomy" id="1760988"/>
    <lineage>
        <taxon>Bacteria</taxon>
        <taxon>Pseudomonadati</taxon>
        <taxon>Pseudomonadota</taxon>
        <taxon>Gammaproteobacteria</taxon>
        <taxon>Methylococcales</taxon>
        <taxon>Methylococcaceae</taxon>
        <taxon>Methylomagnum</taxon>
    </lineage>
</organism>
<dbReference type="InterPro" id="IPR052555">
    <property type="entry name" value="dCTP_Pyrophosphatase"/>
</dbReference>
<protein>
    <submittedName>
        <fullName evidence="1">NTP pyrophosphatase, house-cleaning of non-canonical NTPs</fullName>
    </submittedName>
</protein>
<dbReference type="Proteomes" id="UP000192923">
    <property type="component" value="Unassembled WGS sequence"/>
</dbReference>
<accession>A0A1Y6D0W7</accession>
<dbReference type="RefSeq" id="WP_085211083.1">
    <property type="nucleotide sequence ID" value="NZ_FXAM01000001.1"/>
</dbReference>